<dbReference type="InterPro" id="IPR029066">
    <property type="entry name" value="PLP-binding_barrel"/>
</dbReference>
<comment type="function">
    <text evidence="2">Pyridoxal 5'-phosphate (PLP)-binding protein, which may be involved in intracellular homeostatic regulation of pyridoxal 5'-phosphate (PLP), the active form of vitamin B6.</text>
</comment>
<dbReference type="NCBIfam" id="TIGR00044">
    <property type="entry name" value="YggS family pyridoxal phosphate-dependent enzyme"/>
    <property type="match status" value="1"/>
</dbReference>
<dbReference type="CDD" id="cd06822">
    <property type="entry name" value="PLPDE_III_YBL036c_euk"/>
    <property type="match status" value="1"/>
</dbReference>
<comment type="cofactor">
    <cofactor evidence="3">
        <name>pyridoxal 5'-phosphate</name>
        <dbReference type="ChEBI" id="CHEBI:597326"/>
    </cofactor>
</comment>
<feature type="modified residue" description="N6-(pyridoxal phosphate)lysine" evidence="2 3">
    <location>
        <position position="37"/>
    </location>
</feature>
<dbReference type="InterPro" id="IPR011078">
    <property type="entry name" value="PyrdxlP_homeostasis"/>
</dbReference>
<evidence type="ECO:0000313" key="6">
    <source>
        <dbReference type="EMBL" id="OEU18981.1"/>
    </source>
</evidence>
<reference evidence="6 7" key="1">
    <citation type="submission" date="2016-09" db="EMBL/GenBank/DDBJ databases">
        <title>Extensive genetic diversity and differential bi-allelic expression allows diatom success in the polar Southern Ocean.</title>
        <authorList>
            <consortium name="DOE Joint Genome Institute"/>
            <person name="Mock T."/>
            <person name="Otillar R.P."/>
            <person name="Strauss J."/>
            <person name="Dupont C."/>
            <person name="Frickenhaus S."/>
            <person name="Maumus F."/>
            <person name="Mcmullan M."/>
            <person name="Sanges R."/>
            <person name="Schmutz J."/>
            <person name="Toseland A."/>
            <person name="Valas R."/>
            <person name="Veluchamy A."/>
            <person name="Ward B.J."/>
            <person name="Allen A."/>
            <person name="Barry K."/>
            <person name="Falciatore A."/>
            <person name="Ferrante M."/>
            <person name="Fortunato A.E."/>
            <person name="Gloeckner G."/>
            <person name="Gruber A."/>
            <person name="Hipkin R."/>
            <person name="Janech M."/>
            <person name="Kroth P."/>
            <person name="Leese F."/>
            <person name="Lindquist E."/>
            <person name="Lyon B.R."/>
            <person name="Martin J."/>
            <person name="Mayer C."/>
            <person name="Parker M."/>
            <person name="Quesneville H."/>
            <person name="Raymond J."/>
            <person name="Uhlig C."/>
            <person name="Valentin K.U."/>
            <person name="Worden A.Z."/>
            <person name="Armbrust E.V."/>
            <person name="Bowler C."/>
            <person name="Green B."/>
            <person name="Moulton V."/>
            <person name="Van Oosterhout C."/>
            <person name="Grigoriev I."/>
        </authorList>
    </citation>
    <scope>NUCLEOTIDE SEQUENCE [LARGE SCALE GENOMIC DNA]</scope>
    <source>
        <strain evidence="6 7">CCMP1102</strain>
    </source>
</reference>
<proteinExistence type="inferred from homology"/>
<dbReference type="Proteomes" id="UP000095751">
    <property type="component" value="Unassembled WGS sequence"/>
</dbReference>
<dbReference type="OrthoDB" id="10264196at2759"/>
<evidence type="ECO:0000256" key="3">
    <source>
        <dbReference type="PIRSR" id="PIRSR004848-1"/>
    </source>
</evidence>
<dbReference type="HAMAP" id="MF_02087">
    <property type="entry name" value="PLP_homeostasis"/>
    <property type="match status" value="1"/>
</dbReference>
<feature type="domain" description="Alanine racemase N-terminal" evidence="5">
    <location>
        <begin position="26"/>
        <end position="232"/>
    </location>
</feature>
<accession>A0A1E7FLD6</accession>
<dbReference type="PANTHER" id="PTHR10146:SF14">
    <property type="entry name" value="PYRIDOXAL PHOSPHATE HOMEOSTASIS PROTEIN"/>
    <property type="match status" value="1"/>
</dbReference>
<dbReference type="PIRSF" id="PIRSF004848">
    <property type="entry name" value="YBL036c_PLPDEIII"/>
    <property type="match status" value="1"/>
</dbReference>
<evidence type="ECO:0000256" key="4">
    <source>
        <dbReference type="RuleBase" id="RU004514"/>
    </source>
</evidence>
<evidence type="ECO:0000259" key="5">
    <source>
        <dbReference type="Pfam" id="PF01168"/>
    </source>
</evidence>
<protein>
    <recommendedName>
        <fullName evidence="2">Pyridoxal phosphate homeostasis protein</fullName>
        <shortName evidence="2">PLP homeostasis protein</shortName>
    </recommendedName>
</protein>
<dbReference type="PANTHER" id="PTHR10146">
    <property type="entry name" value="PROLINE SYNTHETASE CO-TRANSCRIBED BACTERIAL HOMOLOG PROTEIN"/>
    <property type="match status" value="1"/>
</dbReference>
<dbReference type="InParanoid" id="A0A1E7FLD6"/>
<dbReference type="PROSITE" id="PS01211">
    <property type="entry name" value="UPF0001"/>
    <property type="match status" value="1"/>
</dbReference>
<dbReference type="Pfam" id="PF01168">
    <property type="entry name" value="Ala_racemase_N"/>
    <property type="match status" value="1"/>
</dbReference>
<dbReference type="Gene3D" id="3.20.20.10">
    <property type="entry name" value="Alanine racemase"/>
    <property type="match status" value="1"/>
</dbReference>
<keyword evidence="1 2" id="KW-0663">Pyridoxal phosphate</keyword>
<dbReference type="SUPFAM" id="SSF51419">
    <property type="entry name" value="PLP-binding barrel"/>
    <property type="match status" value="1"/>
</dbReference>
<dbReference type="EMBL" id="KV784356">
    <property type="protein sequence ID" value="OEU18981.1"/>
    <property type="molecule type" value="Genomic_DNA"/>
</dbReference>
<dbReference type="KEGG" id="fcy:FRACYDRAFT_183592"/>
<sequence>MEVYIGGNLQHVISRVELSCKEAGRSADDVRLVAVSKTKPLSFIKEAYANGQRIFGENYAQELEDKAKDIGESDIQWHFIGGLQSNKAAKLVKNVLPYGKLVVETVASEKVANKLDNAMTNFDGTVLDVFVQVNTSGEETKSGVNLDESVTLCKHIVDNCKRLKLKGVMTIGAPGDEDCLNCLVKCRQLVADAICVNPIDIELSMGMSGDFENAIAKGSTNVRVGSTIFGQRDYSK</sequence>
<evidence type="ECO:0000313" key="7">
    <source>
        <dbReference type="Proteomes" id="UP000095751"/>
    </source>
</evidence>
<gene>
    <name evidence="6" type="ORF">FRACYDRAFT_183592</name>
</gene>
<name>A0A1E7FLD6_9STRA</name>
<dbReference type="GO" id="GO:0030170">
    <property type="term" value="F:pyridoxal phosphate binding"/>
    <property type="evidence" value="ECO:0007669"/>
    <property type="project" value="UniProtKB-UniRule"/>
</dbReference>
<dbReference type="FunFam" id="3.20.20.10:FF:000018">
    <property type="entry name" value="Pyridoxal phosphate homeostasis protein"/>
    <property type="match status" value="1"/>
</dbReference>
<keyword evidence="7" id="KW-1185">Reference proteome</keyword>
<comment type="similarity">
    <text evidence="2 4">Belongs to the pyridoxal phosphate-binding protein YggS/PROSC family.</text>
</comment>
<dbReference type="InterPro" id="IPR001608">
    <property type="entry name" value="Ala_racemase_N"/>
</dbReference>
<evidence type="ECO:0000256" key="1">
    <source>
        <dbReference type="ARBA" id="ARBA00022898"/>
    </source>
</evidence>
<organism evidence="6 7">
    <name type="scientific">Fragilariopsis cylindrus CCMP1102</name>
    <dbReference type="NCBI Taxonomy" id="635003"/>
    <lineage>
        <taxon>Eukaryota</taxon>
        <taxon>Sar</taxon>
        <taxon>Stramenopiles</taxon>
        <taxon>Ochrophyta</taxon>
        <taxon>Bacillariophyta</taxon>
        <taxon>Bacillariophyceae</taxon>
        <taxon>Bacillariophycidae</taxon>
        <taxon>Bacillariales</taxon>
        <taxon>Bacillariaceae</taxon>
        <taxon>Fragilariopsis</taxon>
    </lineage>
</organism>
<evidence type="ECO:0000256" key="2">
    <source>
        <dbReference type="HAMAP-Rule" id="MF_03225"/>
    </source>
</evidence>
<dbReference type="FunCoup" id="A0A1E7FLD6">
    <property type="interactions" value="195"/>
</dbReference>
<dbReference type="AlphaFoldDB" id="A0A1E7FLD6"/>